<evidence type="ECO:0000313" key="2">
    <source>
        <dbReference type="EMBL" id="SOD64400.1"/>
    </source>
</evidence>
<dbReference type="SMART" id="SM00342">
    <property type="entry name" value="HTH_ARAC"/>
    <property type="match status" value="1"/>
</dbReference>
<keyword evidence="3" id="KW-1185">Reference proteome</keyword>
<dbReference type="InterPro" id="IPR011051">
    <property type="entry name" value="RmlC_Cupin_sf"/>
</dbReference>
<sequence>MTLSPLAAVVPQHAIRFAGHDTHQHELPHLVHVVSGRAHLTTGDQTTYRLAAGESVWLAARVPHAVRVSEGGLVLGPLLDAEDAPPGPVMRLPVLSEVSRVATVLLGAAPTTEAQIAPFRRALGEALRAACARYFPLVEPRHPVAHAIARDALRGPDTLERLARRHHMSARQVQRLFLAETGLAFARWRTRARLNSAIPELLAGTPATLAAARAGYTTRSGLLRALARECEVDADVLRRDPRLALSDRVA</sequence>
<organism evidence="2 3">
    <name type="scientific">Streptomyces zhaozhouensis</name>
    <dbReference type="NCBI Taxonomy" id="1300267"/>
    <lineage>
        <taxon>Bacteria</taxon>
        <taxon>Bacillati</taxon>
        <taxon>Actinomycetota</taxon>
        <taxon>Actinomycetes</taxon>
        <taxon>Kitasatosporales</taxon>
        <taxon>Streptomycetaceae</taxon>
        <taxon>Streptomyces</taxon>
    </lineage>
</organism>
<dbReference type="Gene3D" id="1.10.10.60">
    <property type="entry name" value="Homeodomain-like"/>
    <property type="match status" value="1"/>
</dbReference>
<name>A0A286E0K4_9ACTN</name>
<dbReference type="Gene3D" id="2.60.120.10">
    <property type="entry name" value="Jelly Rolls"/>
    <property type="match status" value="1"/>
</dbReference>
<dbReference type="Pfam" id="PF12833">
    <property type="entry name" value="HTH_18"/>
    <property type="match status" value="1"/>
</dbReference>
<gene>
    <name evidence="2" type="ORF">SAMN06297387_116124</name>
</gene>
<dbReference type="AlphaFoldDB" id="A0A286E0K4"/>
<dbReference type="Proteomes" id="UP000219072">
    <property type="component" value="Unassembled WGS sequence"/>
</dbReference>
<dbReference type="InterPro" id="IPR014710">
    <property type="entry name" value="RmlC-like_jellyroll"/>
</dbReference>
<dbReference type="PANTHER" id="PTHR11019">
    <property type="entry name" value="HTH-TYPE TRANSCRIPTIONAL REGULATOR NIMR"/>
    <property type="match status" value="1"/>
</dbReference>
<feature type="domain" description="HTH araC/xylS-type" evidence="1">
    <location>
        <begin position="142"/>
        <end position="240"/>
    </location>
</feature>
<proteinExistence type="predicted"/>
<dbReference type="InterPro" id="IPR018060">
    <property type="entry name" value="HTH_AraC"/>
</dbReference>
<protein>
    <submittedName>
        <fullName evidence="2">Cupin domain-containing protein</fullName>
    </submittedName>
</protein>
<dbReference type="GO" id="GO:0043565">
    <property type="term" value="F:sequence-specific DNA binding"/>
    <property type="evidence" value="ECO:0007669"/>
    <property type="project" value="InterPro"/>
</dbReference>
<dbReference type="GO" id="GO:0003700">
    <property type="term" value="F:DNA-binding transcription factor activity"/>
    <property type="evidence" value="ECO:0007669"/>
    <property type="project" value="InterPro"/>
</dbReference>
<evidence type="ECO:0000313" key="3">
    <source>
        <dbReference type="Proteomes" id="UP000219072"/>
    </source>
</evidence>
<dbReference type="InterPro" id="IPR013096">
    <property type="entry name" value="Cupin_2"/>
</dbReference>
<dbReference type="RefSeq" id="WP_245880716.1">
    <property type="nucleotide sequence ID" value="NZ_OCNE01000016.1"/>
</dbReference>
<dbReference type="PANTHER" id="PTHR11019:SF159">
    <property type="entry name" value="TRANSCRIPTIONAL REGULATOR-RELATED"/>
    <property type="match status" value="1"/>
</dbReference>
<dbReference type="SUPFAM" id="SSF51182">
    <property type="entry name" value="RmlC-like cupins"/>
    <property type="match status" value="1"/>
</dbReference>
<evidence type="ECO:0000259" key="1">
    <source>
        <dbReference type="PROSITE" id="PS01124"/>
    </source>
</evidence>
<dbReference type="EMBL" id="OCNE01000016">
    <property type="protein sequence ID" value="SOD64400.1"/>
    <property type="molecule type" value="Genomic_DNA"/>
</dbReference>
<reference evidence="2 3" key="1">
    <citation type="submission" date="2017-09" db="EMBL/GenBank/DDBJ databases">
        <authorList>
            <person name="Ehlers B."/>
            <person name="Leendertz F.H."/>
        </authorList>
    </citation>
    <scope>NUCLEOTIDE SEQUENCE [LARGE SCALE GENOMIC DNA]</scope>
    <source>
        <strain evidence="2 3">CGMCC 4.7095</strain>
    </source>
</reference>
<dbReference type="PROSITE" id="PS01124">
    <property type="entry name" value="HTH_ARAC_FAMILY_2"/>
    <property type="match status" value="1"/>
</dbReference>
<accession>A0A286E0K4</accession>
<dbReference type="Pfam" id="PF07883">
    <property type="entry name" value="Cupin_2"/>
    <property type="match status" value="1"/>
</dbReference>